<sequence>SSSPQLDNEDLKPIDADDLEKMDLKWQMTMFTMRDRRFLQRTERNLEANRPTYLGFDMSKVECYNCHMKGHFARKCRSPKDSSRNGTAEP</sequence>
<proteinExistence type="predicted"/>
<feature type="non-terminal residue" evidence="3">
    <location>
        <position position="1"/>
    </location>
</feature>
<evidence type="ECO:0000256" key="1">
    <source>
        <dbReference type="PROSITE-ProRule" id="PRU00047"/>
    </source>
</evidence>
<accession>A0A699T1B7</accession>
<dbReference type="EMBL" id="BKCJ011208702">
    <property type="protein sequence ID" value="GFD04007.1"/>
    <property type="molecule type" value="Genomic_DNA"/>
</dbReference>
<keyword evidence="1" id="KW-0863">Zinc-finger</keyword>
<feature type="domain" description="CCHC-type" evidence="2">
    <location>
        <begin position="63"/>
        <end position="78"/>
    </location>
</feature>
<organism evidence="3">
    <name type="scientific">Tanacetum cinerariifolium</name>
    <name type="common">Dalmatian daisy</name>
    <name type="synonym">Chrysanthemum cinerariifolium</name>
    <dbReference type="NCBI Taxonomy" id="118510"/>
    <lineage>
        <taxon>Eukaryota</taxon>
        <taxon>Viridiplantae</taxon>
        <taxon>Streptophyta</taxon>
        <taxon>Embryophyta</taxon>
        <taxon>Tracheophyta</taxon>
        <taxon>Spermatophyta</taxon>
        <taxon>Magnoliopsida</taxon>
        <taxon>eudicotyledons</taxon>
        <taxon>Gunneridae</taxon>
        <taxon>Pentapetalae</taxon>
        <taxon>asterids</taxon>
        <taxon>campanulids</taxon>
        <taxon>Asterales</taxon>
        <taxon>Asteraceae</taxon>
        <taxon>Asteroideae</taxon>
        <taxon>Anthemideae</taxon>
        <taxon>Anthemidinae</taxon>
        <taxon>Tanacetum</taxon>
    </lineage>
</organism>
<dbReference type="InterPro" id="IPR001878">
    <property type="entry name" value="Znf_CCHC"/>
</dbReference>
<keyword evidence="1" id="KW-0862">Zinc</keyword>
<evidence type="ECO:0000259" key="2">
    <source>
        <dbReference type="PROSITE" id="PS50158"/>
    </source>
</evidence>
<dbReference type="AlphaFoldDB" id="A0A699T1B7"/>
<dbReference type="Gene3D" id="4.10.60.10">
    <property type="entry name" value="Zinc finger, CCHC-type"/>
    <property type="match status" value="1"/>
</dbReference>
<keyword evidence="1" id="KW-0479">Metal-binding</keyword>
<reference evidence="3" key="1">
    <citation type="journal article" date="2019" name="Sci. Rep.">
        <title>Draft genome of Tanacetum cinerariifolium, the natural source of mosquito coil.</title>
        <authorList>
            <person name="Yamashiro T."/>
            <person name="Shiraishi A."/>
            <person name="Satake H."/>
            <person name="Nakayama K."/>
        </authorList>
    </citation>
    <scope>NUCLEOTIDE SEQUENCE</scope>
</reference>
<dbReference type="GO" id="GO:0008270">
    <property type="term" value="F:zinc ion binding"/>
    <property type="evidence" value="ECO:0007669"/>
    <property type="project" value="UniProtKB-KW"/>
</dbReference>
<dbReference type="SUPFAM" id="SSF57756">
    <property type="entry name" value="Retrovirus zinc finger-like domains"/>
    <property type="match status" value="1"/>
</dbReference>
<name>A0A699T1B7_TANCI</name>
<evidence type="ECO:0000313" key="3">
    <source>
        <dbReference type="EMBL" id="GFD04007.1"/>
    </source>
</evidence>
<gene>
    <name evidence="3" type="ORF">Tci_875976</name>
</gene>
<dbReference type="PROSITE" id="PS50158">
    <property type="entry name" value="ZF_CCHC"/>
    <property type="match status" value="1"/>
</dbReference>
<protein>
    <recommendedName>
        <fullName evidence="2">CCHC-type domain-containing protein</fullName>
    </recommendedName>
</protein>
<dbReference type="GO" id="GO:0003676">
    <property type="term" value="F:nucleic acid binding"/>
    <property type="evidence" value="ECO:0007669"/>
    <property type="project" value="InterPro"/>
</dbReference>
<comment type="caution">
    <text evidence="3">The sequence shown here is derived from an EMBL/GenBank/DDBJ whole genome shotgun (WGS) entry which is preliminary data.</text>
</comment>
<dbReference type="InterPro" id="IPR036875">
    <property type="entry name" value="Znf_CCHC_sf"/>
</dbReference>